<dbReference type="PROSITE" id="PS00636">
    <property type="entry name" value="DNAJ_1"/>
    <property type="match status" value="1"/>
</dbReference>
<dbReference type="InterPro" id="IPR018253">
    <property type="entry name" value="DnaJ_domain_CS"/>
</dbReference>
<dbReference type="FunCoup" id="Q74ZX4">
    <property type="interactions" value="142"/>
</dbReference>
<reference evidence="10 11" key="1">
    <citation type="journal article" date="2004" name="Science">
        <title>The Ashbya gossypii genome as a tool for mapping the ancient Saccharomyces cerevisiae genome.</title>
        <authorList>
            <person name="Dietrich F.S."/>
            <person name="Voegeli S."/>
            <person name="Brachat S."/>
            <person name="Lerch A."/>
            <person name="Gates K."/>
            <person name="Steiner S."/>
            <person name="Mohr C."/>
            <person name="Pohlmann R."/>
            <person name="Luedi P."/>
            <person name="Choi S."/>
            <person name="Wing R.A."/>
            <person name="Flavier A."/>
            <person name="Gaffney T.D."/>
            <person name="Philippsen P."/>
        </authorList>
    </citation>
    <scope>NUCLEOTIDE SEQUENCE [LARGE SCALE GENOMIC DNA]</scope>
    <source>
        <strain evidence="11">ATCC 10895 / CBS 109.51 / FGSC 9923 / NRRL Y-1056</strain>
    </source>
</reference>
<dbReference type="GO" id="GO:0051082">
    <property type="term" value="F:unfolded protein binding"/>
    <property type="evidence" value="ECO:0007669"/>
    <property type="project" value="InterPro"/>
</dbReference>
<dbReference type="Gene3D" id="1.10.287.110">
    <property type="entry name" value="DnaJ domain"/>
    <property type="match status" value="1"/>
</dbReference>
<evidence type="ECO:0000256" key="6">
    <source>
        <dbReference type="PROSITE-ProRule" id="PRU00546"/>
    </source>
</evidence>
<dbReference type="SUPFAM" id="SSF49493">
    <property type="entry name" value="HSP40/DnaJ peptide-binding domain"/>
    <property type="match status" value="2"/>
</dbReference>
<dbReference type="EMBL" id="AE016820">
    <property type="protein sequence ID" value="AAS54573.1"/>
    <property type="molecule type" value="Genomic_DNA"/>
</dbReference>
<dbReference type="InterPro" id="IPR036869">
    <property type="entry name" value="J_dom_sf"/>
</dbReference>
<dbReference type="OrthoDB" id="550424at2759"/>
<dbReference type="GO" id="GO:0042026">
    <property type="term" value="P:protein refolding"/>
    <property type="evidence" value="ECO:0000318"/>
    <property type="project" value="GO_Central"/>
</dbReference>
<dbReference type="InterPro" id="IPR008971">
    <property type="entry name" value="HSP40/DnaJ_pept-bd"/>
</dbReference>
<dbReference type="Pfam" id="PF00684">
    <property type="entry name" value="DnaJ_CXXCXGXG"/>
    <property type="match status" value="1"/>
</dbReference>
<dbReference type="AlphaFoldDB" id="Q74ZX4"/>
<dbReference type="SUPFAM" id="SSF46565">
    <property type="entry name" value="Chaperone J-domain"/>
    <property type="match status" value="1"/>
</dbReference>
<dbReference type="HOGENOM" id="CLU_017633_10_0_1"/>
<evidence type="ECO:0000259" key="8">
    <source>
        <dbReference type="PROSITE" id="PS50076"/>
    </source>
</evidence>
<dbReference type="PRINTS" id="PR00625">
    <property type="entry name" value="JDOMAIN"/>
</dbReference>
<dbReference type="CDD" id="cd10747">
    <property type="entry name" value="DnaJ_C"/>
    <property type="match status" value="1"/>
</dbReference>
<evidence type="ECO:0000313" key="10">
    <source>
        <dbReference type="EMBL" id="AAS54573.1"/>
    </source>
</evidence>
<dbReference type="InterPro" id="IPR044713">
    <property type="entry name" value="DNJA1/2-like"/>
</dbReference>
<evidence type="ECO:0000256" key="4">
    <source>
        <dbReference type="ARBA" id="ARBA00022833"/>
    </source>
</evidence>
<sequence length="427" mass="47946">MTRDLYEVLGIASSASEQEVKRAYRQLALRYHPDKISDESEREASEAKFKEISAAYAVLSDEQKRAEYDQFGTVDGGYGHDEFGHGDDDFMNFFRYGAGRHGYQHEEDDFEEVGRTADSTVPLKLTTKQLYLGKTFQFKARRKVLCPRCGGSGLRKRAAARPMIRCEGCEGQGYKERISRIGPGLISRERVSCADCGGKGKRIPTTAADNCKKCTGKCVVQEESIISVYVPRGSQHGDRLRYPGQSDMEPGKETGDLVFVIDEQTDVSSSLERKGTDLYCTMKISLAEALTGFTRIVTRTFDERVLRINIPRGKVLRPGNYLKFTNEGWPIEDGARFGDMYVQVLIEFPKDNWFNEKAELDAIRNILPGLADAPSTKTEDPSNTEEVRAYSIIANHTGLPDYLDRENQGYSRQQHESTAGTPECPMQ</sequence>
<dbReference type="FunFam" id="2.10.230.10:FF:000001">
    <property type="entry name" value="DnaJ subfamily A member 2"/>
    <property type="match status" value="1"/>
</dbReference>
<feature type="domain" description="CR-type" evidence="9">
    <location>
        <begin position="133"/>
        <end position="223"/>
    </location>
</feature>
<evidence type="ECO:0000256" key="7">
    <source>
        <dbReference type="SAM" id="MobiDB-lite"/>
    </source>
</evidence>
<dbReference type="GO" id="GO:0001671">
    <property type="term" value="F:ATPase activator activity"/>
    <property type="evidence" value="ECO:0007669"/>
    <property type="project" value="UniProtKB-ARBA"/>
</dbReference>
<dbReference type="InParanoid" id="Q74ZX4"/>
<protein>
    <submittedName>
        <fullName evidence="10">AGR084Cp</fullName>
    </submittedName>
</protein>
<dbReference type="eggNOG" id="KOG0712">
    <property type="taxonomic scope" value="Eukaryota"/>
</dbReference>
<dbReference type="GeneID" id="4623051"/>
<dbReference type="CDD" id="cd10719">
    <property type="entry name" value="DnaJ_zf"/>
    <property type="match status" value="1"/>
</dbReference>
<feature type="zinc finger region" description="CR-type" evidence="6">
    <location>
        <begin position="133"/>
        <end position="223"/>
    </location>
</feature>
<dbReference type="Proteomes" id="UP000000591">
    <property type="component" value="Chromosome VII"/>
</dbReference>
<feature type="domain" description="J" evidence="8">
    <location>
        <begin position="4"/>
        <end position="72"/>
    </location>
</feature>
<dbReference type="GO" id="GO:0030544">
    <property type="term" value="F:Hsp70 protein binding"/>
    <property type="evidence" value="ECO:0007669"/>
    <property type="project" value="InterPro"/>
</dbReference>
<feature type="compositionally biased region" description="Polar residues" evidence="7">
    <location>
        <begin position="408"/>
        <end position="420"/>
    </location>
</feature>
<dbReference type="OMA" id="THCFKHL"/>
<gene>
    <name evidence="10" type="ORF">AGOS_AGR084C</name>
</gene>
<dbReference type="SMART" id="SM00271">
    <property type="entry name" value="DnaJ"/>
    <property type="match status" value="1"/>
</dbReference>
<dbReference type="GO" id="GO:0008270">
    <property type="term" value="F:zinc ion binding"/>
    <property type="evidence" value="ECO:0007669"/>
    <property type="project" value="UniProtKB-KW"/>
</dbReference>
<dbReference type="PANTHER" id="PTHR43888">
    <property type="entry name" value="DNAJ-LIKE-2, ISOFORM A-RELATED"/>
    <property type="match status" value="1"/>
</dbReference>
<name>Q74ZX4_EREGS</name>
<proteinExistence type="predicted"/>
<dbReference type="KEGG" id="ago:AGOS_AGR084C"/>
<dbReference type="PROSITE" id="PS51188">
    <property type="entry name" value="ZF_CR"/>
    <property type="match status" value="1"/>
</dbReference>
<dbReference type="GO" id="GO:0072655">
    <property type="term" value="P:establishment of protein localization to mitochondrion"/>
    <property type="evidence" value="ECO:0007669"/>
    <property type="project" value="UniProtKB-ARBA"/>
</dbReference>
<keyword evidence="1 6" id="KW-0479">Metal-binding</keyword>
<evidence type="ECO:0000256" key="2">
    <source>
        <dbReference type="ARBA" id="ARBA00022737"/>
    </source>
</evidence>
<dbReference type="GO" id="GO:0005737">
    <property type="term" value="C:cytoplasm"/>
    <property type="evidence" value="ECO:0000318"/>
    <property type="project" value="GO_Central"/>
</dbReference>
<evidence type="ECO:0000313" key="11">
    <source>
        <dbReference type="Proteomes" id="UP000000591"/>
    </source>
</evidence>
<dbReference type="Gene3D" id="2.60.260.20">
    <property type="entry name" value="Urease metallochaperone UreE, N-terminal domain"/>
    <property type="match status" value="2"/>
</dbReference>
<organism evidence="10 11">
    <name type="scientific">Eremothecium gossypii (strain ATCC 10895 / CBS 109.51 / FGSC 9923 / NRRL Y-1056)</name>
    <name type="common">Yeast</name>
    <name type="synonym">Ashbya gossypii</name>
    <dbReference type="NCBI Taxonomy" id="284811"/>
    <lineage>
        <taxon>Eukaryota</taxon>
        <taxon>Fungi</taxon>
        <taxon>Dikarya</taxon>
        <taxon>Ascomycota</taxon>
        <taxon>Saccharomycotina</taxon>
        <taxon>Saccharomycetes</taxon>
        <taxon>Saccharomycetales</taxon>
        <taxon>Saccharomycetaceae</taxon>
        <taxon>Eremothecium</taxon>
    </lineage>
</organism>
<dbReference type="InterPro" id="IPR036410">
    <property type="entry name" value="HSP_DnaJ_Cys-rich_dom_sf"/>
</dbReference>
<dbReference type="RefSeq" id="NP_986749.1">
    <property type="nucleotide sequence ID" value="NM_211811.1"/>
</dbReference>
<dbReference type="InterPro" id="IPR002939">
    <property type="entry name" value="DnaJ_C"/>
</dbReference>
<evidence type="ECO:0000256" key="1">
    <source>
        <dbReference type="ARBA" id="ARBA00022723"/>
    </source>
</evidence>
<keyword evidence="2" id="KW-0677">Repeat</keyword>
<keyword evidence="4 6" id="KW-0862">Zinc</keyword>
<evidence type="ECO:0000256" key="5">
    <source>
        <dbReference type="ARBA" id="ARBA00023186"/>
    </source>
</evidence>
<dbReference type="InterPro" id="IPR001305">
    <property type="entry name" value="HSP_DnaJ_Cys-rich_dom"/>
</dbReference>
<dbReference type="PROSITE" id="PS50076">
    <property type="entry name" value="DNAJ_2"/>
    <property type="match status" value="1"/>
</dbReference>
<feature type="region of interest" description="Disordered" evidence="7">
    <location>
        <begin position="398"/>
        <end position="427"/>
    </location>
</feature>
<dbReference type="CDD" id="cd06257">
    <property type="entry name" value="DnaJ"/>
    <property type="match status" value="1"/>
</dbReference>
<dbReference type="Gene3D" id="2.10.230.10">
    <property type="entry name" value="Heat shock protein DnaJ, cysteine-rich domain"/>
    <property type="match status" value="1"/>
</dbReference>
<dbReference type="Pfam" id="PF00226">
    <property type="entry name" value="DnaJ"/>
    <property type="match status" value="1"/>
</dbReference>
<keyword evidence="3 6" id="KW-0863">Zinc-finger</keyword>
<keyword evidence="11" id="KW-1185">Reference proteome</keyword>
<accession>Q74ZX4</accession>
<dbReference type="STRING" id="284811.Q74ZX4"/>
<evidence type="ECO:0000259" key="9">
    <source>
        <dbReference type="PROSITE" id="PS51188"/>
    </source>
</evidence>
<dbReference type="GO" id="GO:0051087">
    <property type="term" value="F:protein-folding chaperone binding"/>
    <property type="evidence" value="ECO:0000318"/>
    <property type="project" value="GO_Central"/>
</dbReference>
<reference evidence="11" key="2">
    <citation type="journal article" date="2013" name="G3 (Bethesda)">
        <title>Genomes of Ashbya fungi isolated from insects reveal four mating-type loci, numerous translocations, lack of transposons, and distinct gene duplications.</title>
        <authorList>
            <person name="Dietrich F.S."/>
            <person name="Voegeli S."/>
            <person name="Kuo S."/>
            <person name="Philippsen P."/>
        </authorList>
    </citation>
    <scope>GENOME REANNOTATION</scope>
    <source>
        <strain evidence="11">ATCC 10895 / CBS 109.51 / FGSC 9923 / NRRL Y-1056</strain>
    </source>
</reference>
<dbReference type="InterPro" id="IPR001623">
    <property type="entry name" value="DnaJ_domain"/>
</dbReference>
<dbReference type="Pfam" id="PF01556">
    <property type="entry name" value="DnaJ_C"/>
    <property type="match status" value="1"/>
</dbReference>
<keyword evidence="5" id="KW-0143">Chaperone</keyword>
<evidence type="ECO:0000256" key="3">
    <source>
        <dbReference type="ARBA" id="ARBA00022771"/>
    </source>
</evidence>
<dbReference type="SUPFAM" id="SSF57938">
    <property type="entry name" value="DnaJ/Hsp40 cysteine-rich domain"/>
    <property type="match status" value="1"/>
</dbReference>